<dbReference type="EMBL" id="CT868010">
    <property type="protein sequence ID" value="CAK60986.1"/>
    <property type="molecule type" value="Genomic_DNA"/>
</dbReference>
<dbReference type="InParanoid" id="A0BR19"/>
<dbReference type="HOGENOM" id="CLU_1879419_0_0_1"/>
<gene>
    <name evidence="1" type="ORF">GSPATT00031215001</name>
</gene>
<dbReference type="GeneID" id="5014168"/>
<dbReference type="Gene3D" id="3.40.800.10">
    <property type="entry name" value="Ureohydrolase domain"/>
    <property type="match status" value="1"/>
</dbReference>
<evidence type="ECO:0000313" key="1">
    <source>
        <dbReference type="EMBL" id="CAK60986.1"/>
    </source>
</evidence>
<keyword evidence="2" id="KW-1185">Reference proteome</keyword>
<proteinExistence type="predicted"/>
<dbReference type="KEGG" id="ptm:GSPATT00031215001"/>
<dbReference type="Proteomes" id="UP000000600">
    <property type="component" value="Unassembled WGS sequence"/>
</dbReference>
<dbReference type="OrthoDB" id="288726at2759"/>
<sequence length="136" mass="15625">MEIEFIKDQKIVHYGMDEIIELDIGQLMTLILKQFEGKPIHLSFMSIQLIQSLLMGLEPWQTEGSNQGKFIKFAESRYLIDMDLVEINPQLEKTPELREEFLGIFNKYDIGRIQGTQRVALGIELIASALGRTLVL</sequence>
<dbReference type="RefSeq" id="XP_001428384.1">
    <property type="nucleotide sequence ID" value="XM_001428347.1"/>
</dbReference>
<evidence type="ECO:0000313" key="2">
    <source>
        <dbReference type="Proteomes" id="UP000000600"/>
    </source>
</evidence>
<dbReference type="AlphaFoldDB" id="A0BR19"/>
<organism evidence="1 2">
    <name type="scientific">Paramecium tetraurelia</name>
    <dbReference type="NCBI Taxonomy" id="5888"/>
    <lineage>
        <taxon>Eukaryota</taxon>
        <taxon>Sar</taxon>
        <taxon>Alveolata</taxon>
        <taxon>Ciliophora</taxon>
        <taxon>Intramacronucleata</taxon>
        <taxon>Oligohymenophorea</taxon>
        <taxon>Peniculida</taxon>
        <taxon>Parameciidae</taxon>
        <taxon>Paramecium</taxon>
    </lineage>
</organism>
<name>A0BR19_PARTE</name>
<dbReference type="SUPFAM" id="SSF52768">
    <property type="entry name" value="Arginase/deacetylase"/>
    <property type="match status" value="1"/>
</dbReference>
<protein>
    <submittedName>
        <fullName evidence="1">Uncharacterized protein</fullName>
    </submittedName>
</protein>
<reference evidence="1 2" key="1">
    <citation type="journal article" date="2006" name="Nature">
        <title>Global trends of whole-genome duplications revealed by the ciliate Paramecium tetraurelia.</title>
        <authorList>
            <consortium name="Genoscope"/>
            <person name="Aury J.-M."/>
            <person name="Jaillon O."/>
            <person name="Duret L."/>
            <person name="Noel B."/>
            <person name="Jubin C."/>
            <person name="Porcel B.M."/>
            <person name="Segurens B."/>
            <person name="Daubin V."/>
            <person name="Anthouard V."/>
            <person name="Aiach N."/>
            <person name="Arnaiz O."/>
            <person name="Billaut A."/>
            <person name="Beisson J."/>
            <person name="Blanc I."/>
            <person name="Bouhouche K."/>
            <person name="Camara F."/>
            <person name="Duharcourt S."/>
            <person name="Guigo R."/>
            <person name="Gogendeau D."/>
            <person name="Katinka M."/>
            <person name="Keller A.-M."/>
            <person name="Kissmehl R."/>
            <person name="Klotz C."/>
            <person name="Koll F."/>
            <person name="Le Moue A."/>
            <person name="Lepere C."/>
            <person name="Malinsky S."/>
            <person name="Nowacki M."/>
            <person name="Nowak J.K."/>
            <person name="Plattner H."/>
            <person name="Poulain J."/>
            <person name="Ruiz F."/>
            <person name="Serrano V."/>
            <person name="Zagulski M."/>
            <person name="Dessen P."/>
            <person name="Betermier M."/>
            <person name="Weissenbach J."/>
            <person name="Scarpelli C."/>
            <person name="Schachter V."/>
            <person name="Sperling L."/>
            <person name="Meyer E."/>
            <person name="Cohen J."/>
            <person name="Wincker P."/>
        </authorList>
    </citation>
    <scope>NUCLEOTIDE SEQUENCE [LARGE SCALE GENOMIC DNA]</scope>
    <source>
        <strain evidence="1 2">Stock d4-2</strain>
    </source>
</reference>
<accession>A0BR19</accession>
<dbReference type="InterPro" id="IPR023696">
    <property type="entry name" value="Ureohydrolase_dom_sf"/>
</dbReference>